<sequence>MNYDPLAELYDLQYAHYRDDLPFYTRLAHDYGGPVLELGAGTGRVAAALARAGFEVVALEPAEQMILRGRARLAREGLEERVTYVPGDMRSVRLGRRFPLVIAPFNTLMHAYTLKDQDATLETVRAHLEAGGRFAFDLYTPRFGQLGVLRREAEWAHVGAAGALERGGAGELFLLQEHDPDAQLITSHYFFDRTDAAGRLTRQRYRLTQRYFTRFELERALLQAGFANVRLYGGFDRTRVSATAPHLVGIAAAAAP</sequence>
<reference evidence="2 3" key="2">
    <citation type="journal article" date="2011" name="Stand. Genomic Sci.">
        <title>Complete genome sequence of Truepera radiovictrix type strain (RQ-24).</title>
        <authorList>
            <person name="Ivanova N."/>
            <person name="Rohde C."/>
            <person name="Munk C."/>
            <person name="Nolan M."/>
            <person name="Lucas S."/>
            <person name="Del Rio T.G."/>
            <person name="Tice H."/>
            <person name="Deshpande S."/>
            <person name="Cheng J.F."/>
            <person name="Tapia R."/>
            <person name="Han C."/>
            <person name="Goodwin L."/>
            <person name="Pitluck S."/>
            <person name="Liolios K."/>
            <person name="Mavromatis K."/>
            <person name="Mikhailova N."/>
            <person name="Pati A."/>
            <person name="Chen A."/>
            <person name="Palaniappan K."/>
            <person name="Land M."/>
            <person name="Hauser L."/>
            <person name="Chang Y.J."/>
            <person name="Jeffries C.D."/>
            <person name="Brambilla E."/>
            <person name="Rohde M."/>
            <person name="Goker M."/>
            <person name="Tindall B.J."/>
            <person name="Woyke T."/>
            <person name="Bristow J."/>
            <person name="Eisen J.A."/>
            <person name="Markowitz V."/>
            <person name="Hugenholtz P."/>
            <person name="Kyrpides N.C."/>
            <person name="Klenk H.P."/>
            <person name="Lapidus A."/>
        </authorList>
    </citation>
    <scope>NUCLEOTIDE SEQUENCE [LARGE SCALE GENOMIC DNA]</scope>
    <source>
        <strain evidence="3">DSM 17093 / CIP 108686 / LMG 22925 / RQ-24</strain>
    </source>
</reference>
<accession>D7CR48</accession>
<dbReference type="InterPro" id="IPR041698">
    <property type="entry name" value="Methyltransf_25"/>
</dbReference>
<reference evidence="3" key="1">
    <citation type="submission" date="2010-05" db="EMBL/GenBank/DDBJ databases">
        <title>The complete genome of Truepera radiovictris DSM 17093.</title>
        <authorList>
            <consortium name="US DOE Joint Genome Institute (JGI-PGF)"/>
            <person name="Lucas S."/>
            <person name="Copeland A."/>
            <person name="Lapidus A."/>
            <person name="Glavina del Rio T."/>
            <person name="Dalin E."/>
            <person name="Tice H."/>
            <person name="Bruce D."/>
            <person name="Goodwin L."/>
            <person name="Pitluck S."/>
            <person name="Kyrpides N."/>
            <person name="Mavromatis K."/>
            <person name="Ovchinnikova G."/>
            <person name="Munk A.C."/>
            <person name="Detter J.C."/>
            <person name="Han C."/>
            <person name="Tapia R."/>
            <person name="Land M."/>
            <person name="Hauser L."/>
            <person name="Markowitz V."/>
            <person name="Cheng J.-F."/>
            <person name="Hugenholtz P."/>
            <person name="Woyke T."/>
            <person name="Wu D."/>
            <person name="Tindall B."/>
            <person name="Pomrenke H.G."/>
            <person name="Brambilla E."/>
            <person name="Klenk H.-P."/>
            <person name="Eisen J.A."/>
        </authorList>
    </citation>
    <scope>NUCLEOTIDE SEQUENCE [LARGE SCALE GENOMIC DNA]</scope>
    <source>
        <strain evidence="3">DSM 17093 / CIP 108686 / LMG 22925 / RQ-24</strain>
    </source>
</reference>
<dbReference type="Gene3D" id="3.40.50.150">
    <property type="entry name" value="Vaccinia Virus protein VP39"/>
    <property type="match status" value="1"/>
</dbReference>
<dbReference type="KEGG" id="tra:Trad_0309"/>
<dbReference type="eggNOG" id="COG2226">
    <property type="taxonomic scope" value="Bacteria"/>
</dbReference>
<dbReference type="SUPFAM" id="SSF53335">
    <property type="entry name" value="S-adenosyl-L-methionine-dependent methyltransferases"/>
    <property type="match status" value="1"/>
</dbReference>
<dbReference type="GO" id="GO:0008168">
    <property type="term" value="F:methyltransferase activity"/>
    <property type="evidence" value="ECO:0007669"/>
    <property type="project" value="UniProtKB-KW"/>
</dbReference>
<dbReference type="RefSeq" id="WP_013176828.1">
    <property type="nucleotide sequence ID" value="NC_014221.1"/>
</dbReference>
<organism evidence="2 3">
    <name type="scientific">Truepera radiovictrix (strain DSM 17093 / CIP 108686 / LMG 22925 / RQ-24)</name>
    <dbReference type="NCBI Taxonomy" id="649638"/>
    <lineage>
        <taxon>Bacteria</taxon>
        <taxon>Thermotogati</taxon>
        <taxon>Deinococcota</taxon>
        <taxon>Deinococci</taxon>
        <taxon>Trueperales</taxon>
        <taxon>Trueperaceae</taxon>
        <taxon>Truepera</taxon>
    </lineage>
</organism>
<dbReference type="CDD" id="cd02440">
    <property type="entry name" value="AdoMet_MTases"/>
    <property type="match status" value="1"/>
</dbReference>
<dbReference type="OrthoDB" id="9811589at2"/>
<dbReference type="EMBL" id="CP002049">
    <property type="protein sequence ID" value="ADI13448.1"/>
    <property type="molecule type" value="Genomic_DNA"/>
</dbReference>
<proteinExistence type="predicted"/>
<dbReference type="AlphaFoldDB" id="D7CR48"/>
<dbReference type="GO" id="GO:0032259">
    <property type="term" value="P:methylation"/>
    <property type="evidence" value="ECO:0007669"/>
    <property type="project" value="UniProtKB-KW"/>
</dbReference>
<dbReference type="HOGENOM" id="CLU_069129_7_0_0"/>
<name>D7CR48_TRURR</name>
<evidence type="ECO:0000313" key="2">
    <source>
        <dbReference type="EMBL" id="ADI13448.1"/>
    </source>
</evidence>
<keyword evidence="3" id="KW-1185">Reference proteome</keyword>
<protein>
    <submittedName>
        <fullName evidence="2">Methyltransferase type 12</fullName>
    </submittedName>
</protein>
<keyword evidence="2" id="KW-0489">Methyltransferase</keyword>
<keyword evidence="2" id="KW-0808">Transferase</keyword>
<dbReference type="Pfam" id="PF13649">
    <property type="entry name" value="Methyltransf_25"/>
    <property type="match status" value="1"/>
</dbReference>
<evidence type="ECO:0000259" key="1">
    <source>
        <dbReference type="Pfam" id="PF13649"/>
    </source>
</evidence>
<dbReference type="Gene3D" id="2.20.130.10">
    <property type="entry name" value="CAC2371-like domains"/>
    <property type="match status" value="1"/>
</dbReference>
<gene>
    <name evidence="2" type="ordered locus">Trad_0309</name>
</gene>
<dbReference type="Proteomes" id="UP000000379">
    <property type="component" value="Chromosome"/>
</dbReference>
<evidence type="ECO:0000313" key="3">
    <source>
        <dbReference type="Proteomes" id="UP000000379"/>
    </source>
</evidence>
<feature type="domain" description="Methyltransferase" evidence="1">
    <location>
        <begin position="35"/>
        <end position="132"/>
    </location>
</feature>
<dbReference type="InterPro" id="IPR029063">
    <property type="entry name" value="SAM-dependent_MTases_sf"/>
</dbReference>
<dbReference type="STRING" id="649638.Trad_0309"/>